<evidence type="ECO:0000256" key="1">
    <source>
        <dbReference type="SAM" id="SignalP"/>
    </source>
</evidence>
<protein>
    <submittedName>
        <fullName evidence="2">Putative lipocal-1 1</fullName>
    </submittedName>
</protein>
<dbReference type="EMBL" id="GBBM01004408">
    <property type="protein sequence ID" value="JAC31010.1"/>
    <property type="molecule type" value="mRNA"/>
</dbReference>
<name>A0A023GE64_AMBTT</name>
<sequence>MLLSASLFTLTVAIVGVSVDGYPDWANEKRFGKFQDAWTSIGQDPSVIYYLARTDYKDDVGSWGEGFKCVAVRETNKNDEEKSVMSHFFYKNKQTPEGEVNEVTEKVTAIKEYGYQDVYNAIQYHLQNGNTLNDTLVFSDGVSCDLFQVPYANSGAGGFELWVNGANIRNIPKYCDFLFKYFSKKEEEFTIYNEDDCKDVVEKVNASKEPHA</sequence>
<dbReference type="PRINTS" id="PR01220">
    <property type="entry name" value="HISBINDING"/>
</dbReference>
<dbReference type="InterPro" id="IPR012674">
    <property type="entry name" value="Calycin"/>
</dbReference>
<reference evidence="2" key="1">
    <citation type="submission" date="2014-03" db="EMBL/GenBank/DDBJ databases">
        <title>The sialotranscriptome of Amblyomma triste, Amblyomma parvum and Amblyomma cajennense ticks, uncovered by 454-based RNA-seq.</title>
        <authorList>
            <person name="Garcia G.R."/>
            <person name="Gardinassi L.G."/>
            <person name="Ribeiro J.M."/>
            <person name="Anatriello E."/>
            <person name="Ferreira B.R."/>
            <person name="Moreira H.N."/>
            <person name="Mafra C."/>
            <person name="Olegario M.M."/>
            <person name="Szabo P.J."/>
            <person name="Miranda-Santos I.K."/>
            <person name="Maruyama S.R."/>
        </authorList>
    </citation>
    <scope>NUCLEOTIDE SEQUENCE</scope>
    <source>
        <strain evidence="2">Mato Grasso do Sul</strain>
        <tissue evidence="2">Salivary glands</tissue>
    </source>
</reference>
<dbReference type="SUPFAM" id="SSF50814">
    <property type="entry name" value="Lipocalins"/>
    <property type="match status" value="1"/>
</dbReference>
<evidence type="ECO:0000313" key="2">
    <source>
        <dbReference type="EMBL" id="JAC31010.1"/>
    </source>
</evidence>
<feature type="chain" id="PRO_5001521085" evidence="1">
    <location>
        <begin position="22"/>
        <end position="212"/>
    </location>
</feature>
<proteinExistence type="evidence at transcript level"/>
<feature type="signal peptide" evidence="1">
    <location>
        <begin position="1"/>
        <end position="21"/>
    </location>
</feature>
<dbReference type="Gene3D" id="2.40.128.20">
    <property type="match status" value="1"/>
</dbReference>
<dbReference type="GO" id="GO:0043176">
    <property type="term" value="F:amine binding"/>
    <property type="evidence" value="ECO:0007669"/>
    <property type="project" value="InterPro"/>
</dbReference>
<dbReference type="InterPro" id="IPR002970">
    <property type="entry name" value="Tick_his-bd"/>
</dbReference>
<keyword evidence="1" id="KW-0732">Signal</keyword>
<organism evidence="2">
    <name type="scientific">Amblyomma triste</name>
    <name type="common">Neotropical tick</name>
    <dbReference type="NCBI Taxonomy" id="251400"/>
    <lineage>
        <taxon>Eukaryota</taxon>
        <taxon>Metazoa</taxon>
        <taxon>Ecdysozoa</taxon>
        <taxon>Arthropoda</taxon>
        <taxon>Chelicerata</taxon>
        <taxon>Arachnida</taxon>
        <taxon>Acari</taxon>
        <taxon>Parasitiformes</taxon>
        <taxon>Ixodida</taxon>
        <taxon>Ixodoidea</taxon>
        <taxon>Ixodidae</taxon>
        <taxon>Amblyomminae</taxon>
        <taxon>Amblyomma</taxon>
    </lineage>
</organism>
<dbReference type="AlphaFoldDB" id="A0A023GE64"/>
<dbReference type="Pfam" id="PF02098">
    <property type="entry name" value="His_binding"/>
    <property type="match status" value="1"/>
</dbReference>
<accession>A0A023GE64</accession>
<dbReference type="GO" id="GO:0030682">
    <property type="term" value="P:symbiont-mediated perturbation of host defenses"/>
    <property type="evidence" value="ECO:0007669"/>
    <property type="project" value="InterPro"/>
</dbReference>